<dbReference type="Proteomes" id="UP000294963">
    <property type="component" value="Unassembled WGS sequence"/>
</dbReference>
<organism evidence="12 13">
    <name type="scientific">Acinetobacter calcoaceticus</name>
    <dbReference type="NCBI Taxonomy" id="471"/>
    <lineage>
        <taxon>Bacteria</taxon>
        <taxon>Pseudomonadati</taxon>
        <taxon>Pseudomonadota</taxon>
        <taxon>Gammaproteobacteria</taxon>
        <taxon>Moraxellales</taxon>
        <taxon>Moraxellaceae</taxon>
        <taxon>Acinetobacter</taxon>
        <taxon>Acinetobacter calcoaceticus/baumannii complex</taxon>
    </lineage>
</organism>
<evidence type="ECO:0000256" key="10">
    <source>
        <dbReference type="SAM" id="Phobius"/>
    </source>
</evidence>
<evidence type="ECO:0000256" key="8">
    <source>
        <dbReference type="ARBA" id="ARBA00032707"/>
    </source>
</evidence>
<evidence type="ECO:0000256" key="9">
    <source>
        <dbReference type="ARBA" id="ARBA00047594"/>
    </source>
</evidence>
<protein>
    <recommendedName>
        <fullName evidence="2">undecaprenyl-diphosphate phosphatase</fullName>
        <ecNumber evidence="2">3.6.1.27</ecNumber>
    </recommendedName>
    <alternativeName>
        <fullName evidence="8">Undecaprenyl pyrophosphate phosphatase</fullName>
    </alternativeName>
</protein>
<evidence type="ECO:0000256" key="4">
    <source>
        <dbReference type="ARBA" id="ARBA00022692"/>
    </source>
</evidence>
<dbReference type="CDD" id="cd01610">
    <property type="entry name" value="PAP2_like"/>
    <property type="match status" value="1"/>
</dbReference>
<feature type="domain" description="Phosphatidic acid phosphatase type 2/haloperoxidase" evidence="11">
    <location>
        <begin position="146"/>
        <end position="256"/>
    </location>
</feature>
<reference evidence="12 13" key="1">
    <citation type="submission" date="2019-03" db="EMBL/GenBank/DDBJ databases">
        <title>Genomic analyses of the natural microbiome of Caenorhabditis elegans.</title>
        <authorList>
            <person name="Samuel B."/>
        </authorList>
    </citation>
    <scope>NUCLEOTIDE SEQUENCE [LARGE SCALE GENOMIC DNA]</scope>
    <source>
        <strain evidence="12 13">JUb89</strain>
    </source>
</reference>
<keyword evidence="6 10" id="KW-1133">Transmembrane helix</keyword>
<gene>
    <name evidence="12" type="ORF">EC844_12254</name>
</gene>
<dbReference type="InterPro" id="IPR000326">
    <property type="entry name" value="PAP2/HPO"/>
</dbReference>
<sequence>MKKILSNTIKKLAIIDTIQNMAMSDKIKNNGITDTIKKFGIVDTIKTMAMTDSIRQFGFKASIRSVGMVATTKHLGFTDPIMKMNFQDTKLKLLDLDLKGCMYLNNFSHSQQVALFFKIISRLGDGSFWYAMLLLVWLKHGWAYGYQLMYLLLGGAVGTLLYKILKHKTTRPRPYQVHQVIVMGERPLDHFSFPSGHTLHAVLATIVLGYVHPPLLIVMLPFTVLVALSRMVLGLHYPTDVLMGALIGASVASLIIFAAPVLNVSL</sequence>
<dbReference type="GO" id="GO:0050380">
    <property type="term" value="F:undecaprenyl-diphosphatase activity"/>
    <property type="evidence" value="ECO:0007669"/>
    <property type="project" value="UniProtKB-EC"/>
</dbReference>
<evidence type="ECO:0000313" key="13">
    <source>
        <dbReference type="Proteomes" id="UP000294963"/>
    </source>
</evidence>
<accession>A0A4R1XN27</accession>
<feature type="transmembrane region" description="Helical" evidence="10">
    <location>
        <begin position="241"/>
        <end position="262"/>
    </location>
</feature>
<evidence type="ECO:0000256" key="6">
    <source>
        <dbReference type="ARBA" id="ARBA00022989"/>
    </source>
</evidence>
<dbReference type="EC" id="3.6.1.27" evidence="2"/>
<feature type="transmembrane region" description="Helical" evidence="10">
    <location>
        <begin position="201"/>
        <end position="229"/>
    </location>
</feature>
<evidence type="ECO:0000313" key="12">
    <source>
        <dbReference type="EMBL" id="TCM63235.1"/>
    </source>
</evidence>
<dbReference type="Gene3D" id="1.20.144.10">
    <property type="entry name" value="Phosphatidic acid phosphatase type 2/haloperoxidase"/>
    <property type="match status" value="1"/>
</dbReference>
<dbReference type="GO" id="GO:0005886">
    <property type="term" value="C:plasma membrane"/>
    <property type="evidence" value="ECO:0007669"/>
    <property type="project" value="UniProtKB-SubCell"/>
</dbReference>
<evidence type="ECO:0000256" key="3">
    <source>
        <dbReference type="ARBA" id="ARBA00022475"/>
    </source>
</evidence>
<dbReference type="EMBL" id="SLVJ01000022">
    <property type="protein sequence ID" value="TCM63235.1"/>
    <property type="molecule type" value="Genomic_DNA"/>
</dbReference>
<feature type="transmembrane region" description="Helical" evidence="10">
    <location>
        <begin position="144"/>
        <end position="165"/>
    </location>
</feature>
<comment type="caution">
    <text evidence="12">The sequence shown here is derived from an EMBL/GenBank/DDBJ whole genome shotgun (WGS) entry which is preliminary data.</text>
</comment>
<dbReference type="PANTHER" id="PTHR14969">
    <property type="entry name" value="SPHINGOSINE-1-PHOSPHATE PHOSPHOHYDROLASE"/>
    <property type="match status" value="1"/>
</dbReference>
<comment type="catalytic activity">
    <reaction evidence="9">
        <text>di-trans,octa-cis-undecaprenyl diphosphate + H2O = di-trans,octa-cis-undecaprenyl phosphate + phosphate + H(+)</text>
        <dbReference type="Rhea" id="RHEA:28094"/>
        <dbReference type="ChEBI" id="CHEBI:15377"/>
        <dbReference type="ChEBI" id="CHEBI:15378"/>
        <dbReference type="ChEBI" id="CHEBI:43474"/>
        <dbReference type="ChEBI" id="CHEBI:58405"/>
        <dbReference type="ChEBI" id="CHEBI:60392"/>
        <dbReference type="EC" id="3.6.1.27"/>
    </reaction>
</comment>
<dbReference type="PANTHER" id="PTHR14969:SF62">
    <property type="entry name" value="DECAPRENYLPHOSPHORYL-5-PHOSPHORIBOSE PHOSPHATASE RV3807C-RELATED"/>
    <property type="match status" value="1"/>
</dbReference>
<dbReference type="Pfam" id="PF01569">
    <property type="entry name" value="PAP2"/>
    <property type="match status" value="1"/>
</dbReference>
<dbReference type="AlphaFoldDB" id="A0A4R1XN27"/>
<dbReference type="InterPro" id="IPR036938">
    <property type="entry name" value="PAP2/HPO_sf"/>
</dbReference>
<evidence type="ECO:0000256" key="2">
    <source>
        <dbReference type="ARBA" id="ARBA00012374"/>
    </source>
</evidence>
<dbReference type="SMART" id="SM00014">
    <property type="entry name" value="acidPPc"/>
    <property type="match status" value="1"/>
</dbReference>
<keyword evidence="5" id="KW-0378">Hydrolase</keyword>
<evidence type="ECO:0000256" key="1">
    <source>
        <dbReference type="ARBA" id="ARBA00004651"/>
    </source>
</evidence>
<name>A0A4R1XN27_ACICA</name>
<keyword evidence="4 10" id="KW-0812">Transmembrane</keyword>
<keyword evidence="7 10" id="KW-0472">Membrane</keyword>
<keyword evidence="3" id="KW-1003">Cell membrane</keyword>
<keyword evidence="13" id="KW-1185">Reference proteome</keyword>
<feature type="transmembrane region" description="Helical" evidence="10">
    <location>
        <begin position="119"/>
        <end position="138"/>
    </location>
</feature>
<evidence type="ECO:0000256" key="7">
    <source>
        <dbReference type="ARBA" id="ARBA00023136"/>
    </source>
</evidence>
<proteinExistence type="predicted"/>
<evidence type="ECO:0000256" key="5">
    <source>
        <dbReference type="ARBA" id="ARBA00022801"/>
    </source>
</evidence>
<evidence type="ECO:0000259" key="11">
    <source>
        <dbReference type="SMART" id="SM00014"/>
    </source>
</evidence>
<dbReference type="SUPFAM" id="SSF48317">
    <property type="entry name" value="Acid phosphatase/Vanadium-dependent haloperoxidase"/>
    <property type="match status" value="1"/>
</dbReference>
<comment type="subcellular location">
    <subcellularLocation>
        <location evidence="1">Cell membrane</location>
        <topology evidence="1">Multi-pass membrane protein</topology>
    </subcellularLocation>
</comment>